<comment type="caution">
    <text evidence="2">The sequence shown here is derived from an EMBL/GenBank/DDBJ whole genome shotgun (WGS) entry which is preliminary data.</text>
</comment>
<evidence type="ECO:0000313" key="3">
    <source>
        <dbReference type="Proteomes" id="UP000777438"/>
    </source>
</evidence>
<name>A0A9P8W644_9HYPO</name>
<dbReference type="InterPro" id="IPR016181">
    <property type="entry name" value="Acyl_CoA_acyltransferase"/>
</dbReference>
<sequence>MAASNHSITTRTSSPALLWDLQGALPLTNLLSENPSPDESEVVLLLTPAIVPFNPTGVTSDPFEPLGRALTRPHFLVRHVPYTRSNGLTTTHHQFIDRANTIIFVVTEFASPPGGANQFELADVVREICAEDHMMILVAFGPLPDDDLQALGFSTVLQSPGYSPADLRIVASLIMSEQSRPIASENLSTLRPRGSTPPQQAWPVQKWDPERDLGEIHTLWQACLPAQFHLSRFALSSLLRRNGTSMHYVVRSPPNDSIIGFCATFTTFAGKSGDQLVGSIAVIIVREDFRNRGIGRILHEEGWSRLSKNRDVGRIQIGSTFPRLLYGPPTPLHSPKWLEDRGWSLDETGLGRGRLVSDWFLRFAESPVPNLASAGLTFRTCQMIDTQRLLDMVGRECERKSYFGWYDQYARTTDSCHMADVIIGFEGESLVAAAITYVQNSGSPCAIDIPWPSVIGDGIGGVSCICIKDDDPDMANRRDSVIARLLQACRQSLSDRGMFGVFVDGMRSDRNTFMSLGYHRWADYRETWRQR</sequence>
<dbReference type="Proteomes" id="UP000777438">
    <property type="component" value="Unassembled WGS sequence"/>
</dbReference>
<organism evidence="2 3">
    <name type="scientific">Thelonectria olida</name>
    <dbReference type="NCBI Taxonomy" id="1576542"/>
    <lineage>
        <taxon>Eukaryota</taxon>
        <taxon>Fungi</taxon>
        <taxon>Dikarya</taxon>
        <taxon>Ascomycota</taxon>
        <taxon>Pezizomycotina</taxon>
        <taxon>Sordariomycetes</taxon>
        <taxon>Hypocreomycetidae</taxon>
        <taxon>Hypocreales</taxon>
        <taxon>Nectriaceae</taxon>
        <taxon>Thelonectria</taxon>
    </lineage>
</organism>
<dbReference type="InterPro" id="IPR000182">
    <property type="entry name" value="GNAT_dom"/>
</dbReference>
<accession>A0A9P8W644</accession>
<proteinExistence type="predicted"/>
<gene>
    <name evidence="2" type="ORF">B0T10DRAFT_285501</name>
</gene>
<protein>
    <recommendedName>
        <fullName evidence="1">N-acetyltransferase domain-containing protein</fullName>
    </recommendedName>
</protein>
<evidence type="ECO:0000313" key="2">
    <source>
        <dbReference type="EMBL" id="KAH6892113.1"/>
    </source>
</evidence>
<keyword evidence="3" id="KW-1185">Reference proteome</keyword>
<dbReference type="EMBL" id="JAGPYM010000007">
    <property type="protein sequence ID" value="KAH6892113.1"/>
    <property type="molecule type" value="Genomic_DNA"/>
</dbReference>
<dbReference type="CDD" id="cd04301">
    <property type="entry name" value="NAT_SF"/>
    <property type="match status" value="1"/>
</dbReference>
<dbReference type="AlphaFoldDB" id="A0A9P8W644"/>
<dbReference type="GO" id="GO:0016747">
    <property type="term" value="F:acyltransferase activity, transferring groups other than amino-acyl groups"/>
    <property type="evidence" value="ECO:0007669"/>
    <property type="project" value="InterPro"/>
</dbReference>
<evidence type="ECO:0000259" key="1">
    <source>
        <dbReference type="Pfam" id="PF00583"/>
    </source>
</evidence>
<dbReference type="Pfam" id="PF00583">
    <property type="entry name" value="Acetyltransf_1"/>
    <property type="match status" value="1"/>
</dbReference>
<feature type="domain" description="N-acetyltransferase" evidence="1">
    <location>
        <begin position="216"/>
        <end position="300"/>
    </location>
</feature>
<dbReference type="SUPFAM" id="SSF55729">
    <property type="entry name" value="Acyl-CoA N-acyltransferases (Nat)"/>
    <property type="match status" value="1"/>
</dbReference>
<dbReference type="OrthoDB" id="47059at2759"/>
<dbReference type="Gene3D" id="3.40.630.30">
    <property type="match status" value="1"/>
</dbReference>
<reference evidence="2 3" key="1">
    <citation type="journal article" date="2021" name="Nat. Commun.">
        <title>Genetic determinants of endophytism in the Arabidopsis root mycobiome.</title>
        <authorList>
            <person name="Mesny F."/>
            <person name="Miyauchi S."/>
            <person name="Thiergart T."/>
            <person name="Pickel B."/>
            <person name="Atanasova L."/>
            <person name="Karlsson M."/>
            <person name="Huettel B."/>
            <person name="Barry K.W."/>
            <person name="Haridas S."/>
            <person name="Chen C."/>
            <person name="Bauer D."/>
            <person name="Andreopoulos W."/>
            <person name="Pangilinan J."/>
            <person name="LaButti K."/>
            <person name="Riley R."/>
            <person name="Lipzen A."/>
            <person name="Clum A."/>
            <person name="Drula E."/>
            <person name="Henrissat B."/>
            <person name="Kohler A."/>
            <person name="Grigoriev I.V."/>
            <person name="Martin F.M."/>
            <person name="Hacquard S."/>
        </authorList>
    </citation>
    <scope>NUCLEOTIDE SEQUENCE [LARGE SCALE GENOMIC DNA]</scope>
    <source>
        <strain evidence="2 3">MPI-CAGE-CH-0241</strain>
    </source>
</reference>